<keyword evidence="2" id="KW-1185">Reference proteome</keyword>
<dbReference type="InterPro" id="IPR025591">
    <property type="entry name" value="RloB"/>
</dbReference>
<evidence type="ECO:0008006" key="3">
    <source>
        <dbReference type="Google" id="ProtNLM"/>
    </source>
</evidence>
<reference evidence="1 2" key="1">
    <citation type="submission" date="2023-06" db="EMBL/GenBank/DDBJ databases">
        <title>Draft genome sequence of Novosphingobium sp. strain IK01.</title>
        <authorList>
            <person name="Hatamoto M."/>
            <person name="Ikarashi T."/>
            <person name="Yamaguchi T."/>
        </authorList>
    </citation>
    <scope>NUCLEOTIDE SEQUENCE [LARGE SCALE GENOMIC DNA]</scope>
    <source>
        <strain evidence="1 2">IK01</strain>
    </source>
</reference>
<protein>
    <recommendedName>
        <fullName evidence="3">RloB domain-containing protein</fullName>
    </recommendedName>
</protein>
<sequence length="201" mass="22910">MPITSRRARPLDRTTAVRDATLVVIATEGKITEKIYFDIFQSTKVQVRTIVSEDNKSSPEHVLARLKEFRDTFELSDDDELWLAIDRDRWTLKSLAEVGRRSQSDGFGVALSNPCFEIWLLLHYSDSVPEKLKSSEAESLLKKARGSYNKSSYDPKDFVEKIPSAIINARSLDANPSDRWPNKTGSRIYRIIESINSKSKL</sequence>
<accession>A0ABQ6P3Q5</accession>
<gene>
    <name evidence="1" type="ORF">NUTIK01_06550</name>
</gene>
<proteinExistence type="predicted"/>
<comment type="caution">
    <text evidence="1">The sequence shown here is derived from an EMBL/GenBank/DDBJ whole genome shotgun (WGS) entry which is preliminary data.</text>
</comment>
<name>A0ABQ6P3Q5_9SPHN</name>
<evidence type="ECO:0000313" key="1">
    <source>
        <dbReference type="EMBL" id="GMM59878.1"/>
    </source>
</evidence>
<dbReference type="Proteomes" id="UP001187221">
    <property type="component" value="Unassembled WGS sequence"/>
</dbReference>
<dbReference type="EMBL" id="BTFW01000001">
    <property type="protein sequence ID" value="GMM59878.1"/>
    <property type="molecule type" value="Genomic_DNA"/>
</dbReference>
<dbReference type="RefSeq" id="WP_317973711.1">
    <property type="nucleotide sequence ID" value="NZ_BTFW01000001.1"/>
</dbReference>
<organism evidence="1 2">
    <name type="scientific">Novosphingobium pituita</name>
    <dbReference type="NCBI Taxonomy" id="3056842"/>
    <lineage>
        <taxon>Bacteria</taxon>
        <taxon>Pseudomonadati</taxon>
        <taxon>Pseudomonadota</taxon>
        <taxon>Alphaproteobacteria</taxon>
        <taxon>Sphingomonadales</taxon>
        <taxon>Sphingomonadaceae</taxon>
        <taxon>Novosphingobium</taxon>
    </lineage>
</organism>
<evidence type="ECO:0000313" key="2">
    <source>
        <dbReference type="Proteomes" id="UP001187221"/>
    </source>
</evidence>
<dbReference type="Pfam" id="PF13707">
    <property type="entry name" value="RloB"/>
    <property type="match status" value="1"/>
</dbReference>